<dbReference type="AlphaFoldDB" id="A0A0D0AJ09"/>
<reference evidence="1 2" key="1">
    <citation type="submission" date="2014-04" db="EMBL/GenBank/DDBJ databases">
        <authorList>
            <consortium name="DOE Joint Genome Institute"/>
            <person name="Kuo A."/>
            <person name="Ruytinx J."/>
            <person name="Rineau F."/>
            <person name="Colpaert J."/>
            <person name="Kohler A."/>
            <person name="Nagy L.G."/>
            <person name="Floudas D."/>
            <person name="Copeland A."/>
            <person name="Barry K.W."/>
            <person name="Cichocki N."/>
            <person name="Veneault-Fourrey C."/>
            <person name="LaButti K."/>
            <person name="Lindquist E.A."/>
            <person name="Lipzen A."/>
            <person name="Lundell T."/>
            <person name="Morin E."/>
            <person name="Murat C."/>
            <person name="Sun H."/>
            <person name="Tunlid A."/>
            <person name="Henrissat B."/>
            <person name="Grigoriev I.V."/>
            <person name="Hibbett D.S."/>
            <person name="Martin F."/>
            <person name="Nordberg H.P."/>
            <person name="Cantor M.N."/>
            <person name="Hua S.X."/>
        </authorList>
    </citation>
    <scope>NUCLEOTIDE SEQUENCE [LARGE SCALE GENOMIC DNA]</scope>
    <source>
        <strain evidence="1 2">UH-Slu-Lm8-n1</strain>
    </source>
</reference>
<name>A0A0D0AJ09_9AGAM</name>
<evidence type="ECO:0000313" key="1">
    <source>
        <dbReference type="EMBL" id="KIK38109.1"/>
    </source>
</evidence>
<accession>A0A0D0AJ09</accession>
<protein>
    <submittedName>
        <fullName evidence="1">Uncharacterized protein</fullName>
    </submittedName>
</protein>
<organism evidence="1 2">
    <name type="scientific">Suillus luteus UH-Slu-Lm8-n1</name>
    <dbReference type="NCBI Taxonomy" id="930992"/>
    <lineage>
        <taxon>Eukaryota</taxon>
        <taxon>Fungi</taxon>
        <taxon>Dikarya</taxon>
        <taxon>Basidiomycota</taxon>
        <taxon>Agaricomycotina</taxon>
        <taxon>Agaricomycetes</taxon>
        <taxon>Agaricomycetidae</taxon>
        <taxon>Boletales</taxon>
        <taxon>Suillineae</taxon>
        <taxon>Suillaceae</taxon>
        <taxon>Suillus</taxon>
    </lineage>
</organism>
<dbReference type="EMBL" id="KN835410">
    <property type="protein sequence ID" value="KIK38109.1"/>
    <property type="molecule type" value="Genomic_DNA"/>
</dbReference>
<evidence type="ECO:0000313" key="2">
    <source>
        <dbReference type="Proteomes" id="UP000054485"/>
    </source>
</evidence>
<reference evidence="2" key="2">
    <citation type="submission" date="2015-01" db="EMBL/GenBank/DDBJ databases">
        <title>Evolutionary Origins and Diversification of the Mycorrhizal Mutualists.</title>
        <authorList>
            <consortium name="DOE Joint Genome Institute"/>
            <consortium name="Mycorrhizal Genomics Consortium"/>
            <person name="Kohler A."/>
            <person name="Kuo A."/>
            <person name="Nagy L.G."/>
            <person name="Floudas D."/>
            <person name="Copeland A."/>
            <person name="Barry K.W."/>
            <person name="Cichocki N."/>
            <person name="Veneault-Fourrey C."/>
            <person name="LaButti K."/>
            <person name="Lindquist E.A."/>
            <person name="Lipzen A."/>
            <person name="Lundell T."/>
            <person name="Morin E."/>
            <person name="Murat C."/>
            <person name="Riley R."/>
            <person name="Ohm R."/>
            <person name="Sun H."/>
            <person name="Tunlid A."/>
            <person name="Henrissat B."/>
            <person name="Grigoriev I.V."/>
            <person name="Hibbett D.S."/>
            <person name="Martin F."/>
        </authorList>
    </citation>
    <scope>NUCLEOTIDE SEQUENCE [LARGE SCALE GENOMIC DNA]</scope>
    <source>
        <strain evidence="2">UH-Slu-Lm8-n1</strain>
    </source>
</reference>
<gene>
    <name evidence="1" type="ORF">CY34DRAFT_809708</name>
</gene>
<dbReference type="InParanoid" id="A0A0D0AJ09"/>
<sequence length="80" mass="8991">MPTTIARHCNITAPPRSMDACEEARITIATKNLPCTLRLSNNINKTRSLQIIDYQKQEKSRFSTSAAGGKDIKINTECYF</sequence>
<dbReference type="HOGENOM" id="CLU_2591373_0_0_1"/>
<dbReference type="Proteomes" id="UP000054485">
    <property type="component" value="Unassembled WGS sequence"/>
</dbReference>
<keyword evidence="2" id="KW-1185">Reference proteome</keyword>
<proteinExistence type="predicted"/>